<proteinExistence type="inferred from homology"/>
<dbReference type="GO" id="GO:0005737">
    <property type="term" value="C:cytoplasm"/>
    <property type="evidence" value="ECO:0007669"/>
    <property type="project" value="TreeGrafter"/>
</dbReference>
<evidence type="ECO:0000256" key="1">
    <source>
        <dbReference type="ARBA" id="ARBA00023186"/>
    </source>
</evidence>
<comment type="similarity">
    <text evidence="2">Belongs to the POMP/UMP1 family.</text>
</comment>
<keyword evidence="1" id="KW-0143">Chaperone</keyword>
<dbReference type="AlphaFoldDB" id="A0A448YSR6"/>
<dbReference type="PANTHER" id="PTHR12828:SF3">
    <property type="entry name" value="PROTEASOME MATURATION PROTEIN"/>
    <property type="match status" value="1"/>
</dbReference>
<reference evidence="4 5" key="1">
    <citation type="submission" date="2018-12" db="EMBL/GenBank/DDBJ databases">
        <authorList>
            <person name="Tiukova I."/>
            <person name="Dainat J."/>
        </authorList>
    </citation>
    <scope>NUCLEOTIDE SEQUENCE [LARGE SCALE GENOMIC DNA]</scope>
</reference>
<dbReference type="Pfam" id="PF05348">
    <property type="entry name" value="UMP1"/>
    <property type="match status" value="1"/>
</dbReference>
<dbReference type="OrthoDB" id="15001at2759"/>
<dbReference type="Proteomes" id="UP000290900">
    <property type="component" value="Unassembled WGS sequence"/>
</dbReference>
<feature type="compositionally biased region" description="Polar residues" evidence="3">
    <location>
        <begin position="10"/>
        <end position="20"/>
    </location>
</feature>
<accession>A0A448YSR6</accession>
<name>A0A448YSR6_BRENA</name>
<dbReference type="InterPro" id="IPR008012">
    <property type="entry name" value="Ump1"/>
</dbReference>
<sequence length="148" mass="16723">MSLRFVPENDQLSDAKNTQFGPAAPSAPGLVDTLRSGEPPLSVSSKVNNRHPLESRLEKWDQAQRDLQLETYRRMFGAADPIKREMELSIVQESDFKPQLFANSAITSPSEDILLNRESTVGWEDIYNGSNNVRENDFHAEMEKKMGI</sequence>
<dbReference type="GO" id="GO:0005634">
    <property type="term" value="C:nucleus"/>
    <property type="evidence" value="ECO:0007669"/>
    <property type="project" value="TreeGrafter"/>
</dbReference>
<evidence type="ECO:0000256" key="3">
    <source>
        <dbReference type="SAM" id="MobiDB-lite"/>
    </source>
</evidence>
<keyword evidence="5" id="KW-1185">Reference proteome</keyword>
<evidence type="ECO:0000313" key="4">
    <source>
        <dbReference type="EMBL" id="VEU23945.1"/>
    </source>
</evidence>
<protein>
    <submittedName>
        <fullName evidence="4">DEKNAAE105251</fullName>
    </submittedName>
</protein>
<evidence type="ECO:0000313" key="5">
    <source>
        <dbReference type="Proteomes" id="UP000290900"/>
    </source>
</evidence>
<gene>
    <name evidence="4" type="ORF">BRENAR_LOCUS4674</name>
</gene>
<dbReference type="GO" id="GO:0043248">
    <property type="term" value="P:proteasome assembly"/>
    <property type="evidence" value="ECO:0007669"/>
    <property type="project" value="InterPro"/>
</dbReference>
<dbReference type="PANTHER" id="PTHR12828">
    <property type="entry name" value="PROTEASOME MATURATION PROTEIN UMP1"/>
    <property type="match status" value="1"/>
</dbReference>
<evidence type="ECO:0000256" key="2">
    <source>
        <dbReference type="ARBA" id="ARBA00043974"/>
    </source>
</evidence>
<dbReference type="EMBL" id="CAACVR010000067">
    <property type="protein sequence ID" value="VEU23945.1"/>
    <property type="molecule type" value="Genomic_DNA"/>
</dbReference>
<feature type="region of interest" description="Disordered" evidence="3">
    <location>
        <begin position="1"/>
        <end position="30"/>
    </location>
</feature>
<dbReference type="STRING" id="13370.A0A448YSR6"/>
<organism evidence="4 5">
    <name type="scientific">Brettanomyces naardenensis</name>
    <name type="common">Yeast</name>
    <dbReference type="NCBI Taxonomy" id="13370"/>
    <lineage>
        <taxon>Eukaryota</taxon>
        <taxon>Fungi</taxon>
        <taxon>Dikarya</taxon>
        <taxon>Ascomycota</taxon>
        <taxon>Saccharomycotina</taxon>
        <taxon>Pichiomycetes</taxon>
        <taxon>Pichiales</taxon>
        <taxon>Pichiaceae</taxon>
        <taxon>Brettanomyces</taxon>
    </lineage>
</organism>
<dbReference type="InParanoid" id="A0A448YSR6"/>
<dbReference type="FunCoup" id="A0A448YSR6">
    <property type="interactions" value="412"/>
</dbReference>